<dbReference type="EMBL" id="JAHRIO010002954">
    <property type="protein sequence ID" value="MEQ2159658.1"/>
    <property type="molecule type" value="Genomic_DNA"/>
</dbReference>
<protein>
    <recommendedName>
        <fullName evidence="1">3-hydroxyisobutyrate dehydrogenase, mitochondrial</fullName>
    </recommendedName>
</protein>
<proteinExistence type="predicted"/>
<dbReference type="InterPro" id="IPR006115">
    <property type="entry name" value="6PGDH_NADP-bd"/>
</dbReference>
<organism evidence="5 6">
    <name type="scientific">Goodea atripinnis</name>
    <dbReference type="NCBI Taxonomy" id="208336"/>
    <lineage>
        <taxon>Eukaryota</taxon>
        <taxon>Metazoa</taxon>
        <taxon>Chordata</taxon>
        <taxon>Craniata</taxon>
        <taxon>Vertebrata</taxon>
        <taxon>Euteleostomi</taxon>
        <taxon>Actinopterygii</taxon>
        <taxon>Neopterygii</taxon>
        <taxon>Teleostei</taxon>
        <taxon>Neoteleostei</taxon>
        <taxon>Acanthomorphata</taxon>
        <taxon>Ovalentaria</taxon>
        <taxon>Atherinomorphae</taxon>
        <taxon>Cyprinodontiformes</taxon>
        <taxon>Goodeidae</taxon>
        <taxon>Goodea</taxon>
    </lineage>
</organism>
<dbReference type="Gene3D" id="1.10.1040.10">
    <property type="entry name" value="N-(1-d-carboxylethyl)-l-norvaline Dehydrogenase, domain 2"/>
    <property type="match status" value="1"/>
</dbReference>
<keyword evidence="3" id="KW-0520">NAD</keyword>
<keyword evidence="6" id="KW-1185">Reference proteome</keyword>
<comment type="caution">
    <text evidence="5">The sequence shown here is derived from an EMBL/GenBank/DDBJ whole genome shotgun (WGS) entry which is preliminary data.</text>
</comment>
<evidence type="ECO:0000313" key="5">
    <source>
        <dbReference type="EMBL" id="MEQ2159658.1"/>
    </source>
</evidence>
<evidence type="ECO:0000313" key="6">
    <source>
        <dbReference type="Proteomes" id="UP001476798"/>
    </source>
</evidence>
<evidence type="ECO:0000256" key="1">
    <source>
        <dbReference type="ARBA" id="ARBA00016933"/>
    </source>
</evidence>
<dbReference type="Proteomes" id="UP001476798">
    <property type="component" value="Unassembled WGS sequence"/>
</dbReference>
<dbReference type="Pfam" id="PF03446">
    <property type="entry name" value="NAD_binding_2"/>
    <property type="match status" value="1"/>
</dbReference>
<feature type="domain" description="6-phosphogluconate dehydrogenase NADP-binding" evidence="4">
    <location>
        <begin position="2"/>
        <end position="31"/>
    </location>
</feature>
<feature type="non-terminal residue" evidence="5">
    <location>
        <position position="1"/>
    </location>
</feature>
<dbReference type="PANTHER" id="PTHR22981:SF7">
    <property type="entry name" value="3-HYDROXYISOBUTYRATE DEHYDROGENASE, MITOCHONDRIAL"/>
    <property type="match status" value="1"/>
</dbReference>
<keyword evidence="2" id="KW-0560">Oxidoreductase</keyword>
<evidence type="ECO:0000256" key="2">
    <source>
        <dbReference type="ARBA" id="ARBA00023002"/>
    </source>
</evidence>
<sequence length="89" mass="9657">KLTFMVGGAEEEFTAAKELLSCMGANVVYCGQVGTGQDLGLAQNTATNTRTPVPLGSLAHQIYRMMCARGYANKDFSSVFQFLREEEGQ</sequence>
<accession>A0ABV0MMI8</accession>
<gene>
    <name evidence="5" type="ORF">GOODEAATRI_025302</name>
</gene>
<evidence type="ECO:0000256" key="3">
    <source>
        <dbReference type="ARBA" id="ARBA00023027"/>
    </source>
</evidence>
<evidence type="ECO:0000259" key="4">
    <source>
        <dbReference type="Pfam" id="PF03446"/>
    </source>
</evidence>
<name>A0ABV0MMI8_9TELE</name>
<dbReference type="PANTHER" id="PTHR22981">
    <property type="entry name" value="3-HYDROXYISOBUTYRATE DEHYDROGENASE-RELATED"/>
    <property type="match status" value="1"/>
</dbReference>
<dbReference type="InterPro" id="IPR008927">
    <property type="entry name" value="6-PGluconate_DH-like_C_sf"/>
</dbReference>
<dbReference type="Gene3D" id="3.40.50.720">
    <property type="entry name" value="NAD(P)-binding Rossmann-like Domain"/>
    <property type="match status" value="1"/>
</dbReference>
<dbReference type="InterPro" id="IPR013328">
    <property type="entry name" value="6PGD_dom2"/>
</dbReference>
<dbReference type="SUPFAM" id="SSF48179">
    <property type="entry name" value="6-phosphogluconate dehydrogenase C-terminal domain-like"/>
    <property type="match status" value="1"/>
</dbReference>
<reference evidence="5 6" key="1">
    <citation type="submission" date="2021-06" db="EMBL/GenBank/DDBJ databases">
        <authorList>
            <person name="Palmer J.M."/>
        </authorList>
    </citation>
    <scope>NUCLEOTIDE SEQUENCE [LARGE SCALE GENOMIC DNA]</scope>
    <source>
        <strain evidence="5 6">GA_2019</strain>
        <tissue evidence="5">Muscle</tissue>
    </source>
</reference>